<proteinExistence type="inferred from homology"/>
<dbReference type="PANTHER" id="PTHR34148:SF1">
    <property type="entry name" value="ADENOSYLCOBINAMIDE-GDP RIBAZOLETRANSFERASE"/>
    <property type="match status" value="1"/>
</dbReference>
<evidence type="ECO:0000256" key="17">
    <source>
        <dbReference type="ARBA" id="ARBA00048623"/>
    </source>
</evidence>
<evidence type="ECO:0000256" key="13">
    <source>
        <dbReference type="ARBA" id="ARBA00023136"/>
    </source>
</evidence>
<keyword evidence="9 19" id="KW-0808">Transferase</keyword>
<comment type="similarity">
    <text evidence="4 19">Belongs to the CobS family.</text>
</comment>
<dbReference type="HAMAP" id="MF_00719">
    <property type="entry name" value="CobS"/>
    <property type="match status" value="1"/>
</dbReference>
<comment type="pathway">
    <text evidence="3 19">Cofactor biosynthesis; adenosylcobalamin biosynthesis; adenosylcobalamin from cob(II)yrinate a,c-diamide: step 7/7.</text>
</comment>
<evidence type="ECO:0000256" key="12">
    <source>
        <dbReference type="ARBA" id="ARBA00022989"/>
    </source>
</evidence>
<evidence type="ECO:0000256" key="7">
    <source>
        <dbReference type="ARBA" id="ARBA00022475"/>
    </source>
</evidence>
<evidence type="ECO:0000256" key="15">
    <source>
        <dbReference type="ARBA" id="ARBA00032605"/>
    </source>
</evidence>
<accession>A6UW85</accession>
<dbReference type="AlphaFoldDB" id="A6UW85"/>
<keyword evidence="12 19" id="KW-1133">Transmembrane helix</keyword>
<dbReference type="GeneID" id="75304631"/>
<comment type="catalytic activity">
    <reaction evidence="17 19">
        <text>alpha-ribazole + adenosylcob(III)inamide-GDP = adenosylcob(III)alamin + GMP + H(+)</text>
        <dbReference type="Rhea" id="RHEA:16049"/>
        <dbReference type="ChEBI" id="CHEBI:10329"/>
        <dbReference type="ChEBI" id="CHEBI:15378"/>
        <dbReference type="ChEBI" id="CHEBI:18408"/>
        <dbReference type="ChEBI" id="CHEBI:58115"/>
        <dbReference type="ChEBI" id="CHEBI:60487"/>
        <dbReference type="EC" id="2.7.8.26"/>
    </reaction>
</comment>
<feature type="transmembrane region" description="Helical" evidence="19">
    <location>
        <begin position="37"/>
        <end position="53"/>
    </location>
</feature>
<dbReference type="Pfam" id="PF02654">
    <property type="entry name" value="CobS"/>
    <property type="match status" value="1"/>
</dbReference>
<keyword evidence="8 19" id="KW-0169">Cobalamin biosynthesis</keyword>
<evidence type="ECO:0000256" key="11">
    <source>
        <dbReference type="ARBA" id="ARBA00022842"/>
    </source>
</evidence>
<protein>
    <recommendedName>
        <fullName evidence="6 19">Adenosylcobinamide-GDP ribazoletransferase</fullName>
        <ecNumber evidence="5 19">2.7.8.26</ecNumber>
    </recommendedName>
    <alternativeName>
        <fullName evidence="16 19">Cobalamin synthase</fullName>
    </alternativeName>
    <alternativeName>
        <fullName evidence="15 19">Cobalamin-5'-phosphate synthase</fullName>
    </alternativeName>
</protein>
<reference evidence="20" key="1">
    <citation type="submission" date="2007-06" db="EMBL/GenBank/DDBJ databases">
        <title>Complete sequence of Methanococcus aeolicus Nankai-3.</title>
        <authorList>
            <consortium name="US DOE Joint Genome Institute"/>
            <person name="Copeland A."/>
            <person name="Lucas S."/>
            <person name="Lapidus A."/>
            <person name="Barry K."/>
            <person name="Glavina del Rio T."/>
            <person name="Dalin E."/>
            <person name="Tice H."/>
            <person name="Pitluck S."/>
            <person name="Chain P."/>
            <person name="Malfatti S."/>
            <person name="Shin M."/>
            <person name="Vergez L."/>
            <person name="Schmutz J."/>
            <person name="Larimer F."/>
            <person name="Land M."/>
            <person name="Hauser L."/>
            <person name="Kyrpides N."/>
            <person name="Lykidis A."/>
            <person name="Sieprawska-Lupa M."/>
            <person name="Whitman W.B."/>
            <person name="Richardson P."/>
        </authorList>
    </citation>
    <scope>NUCLEOTIDE SEQUENCE [LARGE SCALE GENOMIC DNA]</scope>
    <source>
        <strain evidence="20">Nankai-3</strain>
    </source>
</reference>
<name>A6UW85_META3</name>
<evidence type="ECO:0000256" key="6">
    <source>
        <dbReference type="ARBA" id="ARBA00015850"/>
    </source>
</evidence>
<evidence type="ECO:0000256" key="1">
    <source>
        <dbReference type="ARBA" id="ARBA00001946"/>
    </source>
</evidence>
<dbReference type="eggNOG" id="arCOG04338">
    <property type="taxonomic scope" value="Archaea"/>
</dbReference>
<evidence type="ECO:0000256" key="8">
    <source>
        <dbReference type="ARBA" id="ARBA00022573"/>
    </source>
</evidence>
<organism evidence="20 21">
    <name type="scientific">Methanococcus aeolicus (strain ATCC BAA-1280 / DSM 17508 / OCM 812 / Nankai-3)</name>
    <dbReference type="NCBI Taxonomy" id="419665"/>
    <lineage>
        <taxon>Archaea</taxon>
        <taxon>Methanobacteriati</taxon>
        <taxon>Methanobacteriota</taxon>
        <taxon>Methanomada group</taxon>
        <taxon>Methanococci</taxon>
        <taxon>Methanococcales</taxon>
        <taxon>Methanococcaceae</taxon>
        <taxon>Methanococcus</taxon>
    </lineage>
</organism>
<keyword evidence="11 19" id="KW-0460">Magnesium</keyword>
<evidence type="ECO:0000256" key="2">
    <source>
        <dbReference type="ARBA" id="ARBA00004651"/>
    </source>
</evidence>
<dbReference type="GO" id="GO:0008818">
    <property type="term" value="F:cobalamin 5'-phosphate synthase activity"/>
    <property type="evidence" value="ECO:0007669"/>
    <property type="project" value="UniProtKB-UniRule"/>
</dbReference>
<dbReference type="EMBL" id="CP000743">
    <property type="protein sequence ID" value="ABR56757.1"/>
    <property type="molecule type" value="Genomic_DNA"/>
</dbReference>
<dbReference type="EC" id="2.7.8.26" evidence="5 19"/>
<comment type="cofactor">
    <cofactor evidence="1 19">
        <name>Mg(2+)</name>
        <dbReference type="ChEBI" id="CHEBI:18420"/>
    </cofactor>
</comment>
<dbReference type="Proteomes" id="UP000001106">
    <property type="component" value="Chromosome"/>
</dbReference>
<dbReference type="UniPathway" id="UPA00148">
    <property type="reaction ID" value="UER00238"/>
</dbReference>
<dbReference type="InterPro" id="IPR003805">
    <property type="entry name" value="CobS"/>
</dbReference>
<dbReference type="GO" id="GO:0009236">
    <property type="term" value="P:cobalamin biosynthetic process"/>
    <property type="evidence" value="ECO:0007669"/>
    <property type="project" value="UniProtKB-UniRule"/>
</dbReference>
<feature type="transmembrane region" description="Helical" evidence="19">
    <location>
        <begin position="59"/>
        <end position="80"/>
    </location>
</feature>
<comment type="function">
    <text evidence="14 19">Joins adenosylcobinamide-GDP and alpha-ribazole to generate adenosylcobalamin (Ado-cobalamin). Also synthesizes adenosylcobalamin 5'-phosphate from adenosylcobinamide-GDP and alpha-ribazole 5'-phosphate.</text>
</comment>
<comment type="catalytic activity">
    <reaction evidence="18 19">
        <text>alpha-ribazole 5'-phosphate + adenosylcob(III)inamide-GDP = adenosylcob(III)alamin 5'-phosphate + GMP + H(+)</text>
        <dbReference type="Rhea" id="RHEA:23560"/>
        <dbReference type="ChEBI" id="CHEBI:15378"/>
        <dbReference type="ChEBI" id="CHEBI:57918"/>
        <dbReference type="ChEBI" id="CHEBI:58115"/>
        <dbReference type="ChEBI" id="CHEBI:60487"/>
        <dbReference type="ChEBI" id="CHEBI:60493"/>
        <dbReference type="EC" id="2.7.8.26"/>
    </reaction>
</comment>
<evidence type="ECO:0000256" key="3">
    <source>
        <dbReference type="ARBA" id="ARBA00004663"/>
    </source>
</evidence>
<sequence>MLKKIINGIDAIRGLMAFMTKIPMGNFKSGFKEMSHHYTFIIFIGLFIGLIGAPCSYPFYYFDIGGIIVGVVVLFVMLYIQGFHHVDGLGDYGDAWMVMGAPEKKLIVMRDKYMGVGAFAFIFFVELLSISAISAIYLNSTFLQFVKLIILAEGCSRLGSLCCASLGAPSNSGTGRYFIENTKKIHLFIGIIILLFISYLIGIFKIGLMAVAVAVLVGIVIVKSSKKSFGCITGDILGASCEITRAFVLLIMVFLININMGII</sequence>
<dbReference type="GO" id="GO:0051073">
    <property type="term" value="F:adenosylcobinamide-GDP ribazoletransferase activity"/>
    <property type="evidence" value="ECO:0007669"/>
    <property type="project" value="UniProtKB-UniRule"/>
</dbReference>
<comment type="subcellular location">
    <subcellularLocation>
        <location evidence="2 19">Cell membrane</location>
        <topology evidence="2 19">Multi-pass membrane protein</topology>
    </subcellularLocation>
</comment>
<evidence type="ECO:0000313" key="21">
    <source>
        <dbReference type="Proteomes" id="UP000001106"/>
    </source>
</evidence>
<evidence type="ECO:0000256" key="5">
    <source>
        <dbReference type="ARBA" id="ARBA00013200"/>
    </source>
</evidence>
<keyword evidence="21" id="KW-1185">Reference proteome</keyword>
<evidence type="ECO:0000256" key="14">
    <source>
        <dbReference type="ARBA" id="ARBA00025228"/>
    </source>
</evidence>
<feature type="transmembrane region" description="Helical" evidence="19">
    <location>
        <begin position="189"/>
        <end position="222"/>
    </location>
</feature>
<dbReference type="NCBIfam" id="TIGR00317">
    <property type="entry name" value="cobS"/>
    <property type="match status" value="1"/>
</dbReference>
<feature type="transmembrane region" description="Helical" evidence="19">
    <location>
        <begin position="243"/>
        <end position="262"/>
    </location>
</feature>
<keyword evidence="7 19" id="KW-1003">Cell membrane</keyword>
<evidence type="ECO:0000256" key="9">
    <source>
        <dbReference type="ARBA" id="ARBA00022679"/>
    </source>
</evidence>
<dbReference type="STRING" id="419665.Maeo_1180"/>
<evidence type="ECO:0000256" key="4">
    <source>
        <dbReference type="ARBA" id="ARBA00010561"/>
    </source>
</evidence>
<feature type="transmembrane region" description="Helical" evidence="19">
    <location>
        <begin position="113"/>
        <end position="138"/>
    </location>
</feature>
<dbReference type="HOGENOM" id="CLU_057426_2_0_2"/>
<evidence type="ECO:0000256" key="19">
    <source>
        <dbReference type="HAMAP-Rule" id="MF_00719"/>
    </source>
</evidence>
<dbReference type="GO" id="GO:0005886">
    <property type="term" value="C:plasma membrane"/>
    <property type="evidence" value="ECO:0007669"/>
    <property type="project" value="UniProtKB-SubCell"/>
</dbReference>
<keyword evidence="13 19" id="KW-0472">Membrane</keyword>
<dbReference type="GeneID" id="5327058"/>
<evidence type="ECO:0000256" key="16">
    <source>
        <dbReference type="ARBA" id="ARBA00032853"/>
    </source>
</evidence>
<gene>
    <name evidence="19" type="primary">cobS</name>
    <name evidence="20" type="ordered locus">Maeo_1180</name>
</gene>
<keyword evidence="10 19" id="KW-0812">Transmembrane</keyword>
<evidence type="ECO:0000256" key="10">
    <source>
        <dbReference type="ARBA" id="ARBA00022692"/>
    </source>
</evidence>
<evidence type="ECO:0000256" key="18">
    <source>
        <dbReference type="ARBA" id="ARBA00049504"/>
    </source>
</evidence>
<dbReference type="KEGG" id="mae:Maeo_1180"/>
<dbReference type="PANTHER" id="PTHR34148">
    <property type="entry name" value="ADENOSYLCOBINAMIDE-GDP RIBAZOLETRANSFERASE"/>
    <property type="match status" value="1"/>
</dbReference>
<evidence type="ECO:0000313" key="20">
    <source>
        <dbReference type="EMBL" id="ABR56757.1"/>
    </source>
</evidence>
<dbReference type="RefSeq" id="WP_011973889.1">
    <property type="nucleotide sequence ID" value="NC_009635.1"/>
</dbReference>